<dbReference type="EMBL" id="VSIV01000271">
    <property type="protein sequence ID" value="TYB32764.1"/>
    <property type="molecule type" value="Genomic_DNA"/>
</dbReference>
<name>A0A5D0MGD5_FLESI</name>
<comment type="caution">
    <text evidence="1">The sequence shown here is derived from an EMBL/GenBank/DDBJ whole genome shotgun (WGS) entry which is preliminary data.</text>
</comment>
<reference evidence="1 2" key="1">
    <citation type="submission" date="2019-08" db="EMBL/GenBank/DDBJ databases">
        <title>Genomic characterization of a novel candidate phylum (ARYD3) from a high temperature, high salinity tertiary oil reservoir in north central Oklahoma, USA.</title>
        <authorList>
            <person name="Youssef N.H."/>
            <person name="Yadav A."/>
            <person name="Elshahed M.S."/>
        </authorList>
    </citation>
    <scope>NUCLEOTIDE SEQUENCE [LARGE SCALE GENOMIC DNA]</scope>
    <source>
        <strain evidence="1">ARYD1</strain>
    </source>
</reference>
<dbReference type="RefSeq" id="WP_303701716.1">
    <property type="nucleotide sequence ID" value="NZ_VSIV01000271.1"/>
</dbReference>
<dbReference type="AlphaFoldDB" id="A0A5D0MGD5"/>
<gene>
    <name evidence="1" type="ORF">FXF49_09815</name>
</gene>
<proteinExistence type="predicted"/>
<protein>
    <recommendedName>
        <fullName evidence="3">Response regulator</fullName>
    </recommendedName>
</protein>
<evidence type="ECO:0000313" key="2">
    <source>
        <dbReference type="Proteomes" id="UP000323337"/>
    </source>
</evidence>
<organism evidence="1 2">
    <name type="scientific">Flexistipes sinusarabici</name>
    <dbReference type="NCBI Taxonomy" id="2352"/>
    <lineage>
        <taxon>Bacteria</taxon>
        <taxon>Pseudomonadati</taxon>
        <taxon>Deferribacterota</taxon>
        <taxon>Deferribacteres</taxon>
        <taxon>Deferribacterales</taxon>
        <taxon>Flexistipitaceae</taxon>
        <taxon>Flexistipes</taxon>
    </lineage>
</organism>
<accession>A0A5D0MGD5</accession>
<dbReference type="Gene3D" id="3.40.50.2300">
    <property type="match status" value="1"/>
</dbReference>
<dbReference type="Proteomes" id="UP000323337">
    <property type="component" value="Unassembled WGS sequence"/>
</dbReference>
<evidence type="ECO:0000313" key="1">
    <source>
        <dbReference type="EMBL" id="TYB32764.1"/>
    </source>
</evidence>
<evidence type="ECO:0008006" key="3">
    <source>
        <dbReference type="Google" id="ProtNLM"/>
    </source>
</evidence>
<sequence>MKKIKLLIVEDNEDDLNTLTESAETYKNNMQDKGIDLDFVISSYNSVDVAIKEMDSAYDGAVVDLKFSESPDYGKKVLDKIKDNFLRIPVIILTGTPANIDTDKYDLIDFLKKGSADFEKDIFGVFHEIHNTGLTEILGGRGYVEEYLMNVFSSNILPQLKQWRDYSNKNSDKTKQSLLRYILNHVVDLLDHEYGEYYPEEVYISPPLSENLKTGSVVKNEEDHYIILSPPCDLAITEKDSYKSDRILLAYIEKTEGIVYKALENINNKKKT</sequence>